<protein>
    <submittedName>
        <fullName evidence="2">Uncharacterized protein</fullName>
    </submittedName>
</protein>
<reference evidence="3" key="1">
    <citation type="journal article" date="2019" name="Int. J. Syst. Evol. Microbiol.">
        <title>The Global Catalogue of Microorganisms (GCM) 10K type strain sequencing project: providing services to taxonomists for standard genome sequencing and annotation.</title>
        <authorList>
            <consortium name="The Broad Institute Genomics Platform"/>
            <consortium name="The Broad Institute Genome Sequencing Center for Infectious Disease"/>
            <person name="Wu L."/>
            <person name="Ma J."/>
        </authorList>
    </citation>
    <scope>NUCLEOTIDE SEQUENCE [LARGE SCALE GENOMIC DNA]</scope>
    <source>
        <strain evidence="3">CGMCC 4.7455</strain>
    </source>
</reference>
<keyword evidence="3" id="KW-1185">Reference proteome</keyword>
<proteinExistence type="predicted"/>
<evidence type="ECO:0000313" key="2">
    <source>
        <dbReference type="EMBL" id="MFD1828585.1"/>
    </source>
</evidence>
<feature type="compositionally biased region" description="Basic and acidic residues" evidence="1">
    <location>
        <begin position="46"/>
        <end position="61"/>
    </location>
</feature>
<name>A0ABW4PE27_9ACTN</name>
<sequence length="91" mass="9610">MAEYLLAAAVDHLAAANWMTAVLHRDEDDEPPEYPEPVPRPGQRTDGSRTDGPDPAERGPEAGESGDTPGGPPDRASVSGPSARELARFFG</sequence>
<gene>
    <name evidence="2" type="ORF">ACFSJS_02755</name>
</gene>
<evidence type="ECO:0000313" key="3">
    <source>
        <dbReference type="Proteomes" id="UP001597365"/>
    </source>
</evidence>
<dbReference type="EMBL" id="JBHUFU010000001">
    <property type="protein sequence ID" value="MFD1828585.1"/>
    <property type="molecule type" value="Genomic_DNA"/>
</dbReference>
<organism evidence="2 3">
    <name type="scientific">Streptomyces desertarenae</name>
    <dbReference type="NCBI Taxonomy" id="2666184"/>
    <lineage>
        <taxon>Bacteria</taxon>
        <taxon>Bacillati</taxon>
        <taxon>Actinomycetota</taxon>
        <taxon>Actinomycetes</taxon>
        <taxon>Kitasatosporales</taxon>
        <taxon>Streptomycetaceae</taxon>
        <taxon>Streptomyces</taxon>
    </lineage>
</organism>
<dbReference type="RefSeq" id="WP_380896235.1">
    <property type="nucleotide sequence ID" value="NZ_JBHUFU010000001.1"/>
</dbReference>
<dbReference type="Proteomes" id="UP001597365">
    <property type="component" value="Unassembled WGS sequence"/>
</dbReference>
<comment type="caution">
    <text evidence="2">The sequence shown here is derived from an EMBL/GenBank/DDBJ whole genome shotgun (WGS) entry which is preliminary data.</text>
</comment>
<evidence type="ECO:0000256" key="1">
    <source>
        <dbReference type="SAM" id="MobiDB-lite"/>
    </source>
</evidence>
<accession>A0ABW4PE27</accession>
<feature type="region of interest" description="Disordered" evidence="1">
    <location>
        <begin position="24"/>
        <end position="91"/>
    </location>
</feature>